<feature type="compositionally biased region" description="Polar residues" evidence="1">
    <location>
        <begin position="395"/>
        <end position="405"/>
    </location>
</feature>
<feature type="region of interest" description="Disordered" evidence="1">
    <location>
        <begin position="378"/>
        <end position="405"/>
    </location>
</feature>
<reference evidence="2" key="1">
    <citation type="submission" date="2021-01" db="EMBL/GenBank/DDBJ databases">
        <title>Ramlibacter sp. strain AW1 16S ribosomal RNA gene Genome sequencing and assembly.</title>
        <authorList>
            <person name="Kang M."/>
        </authorList>
    </citation>
    <scope>NUCLEOTIDE SEQUENCE</scope>
    <source>
        <strain evidence="2">AW1</strain>
    </source>
</reference>
<evidence type="ECO:0000313" key="2">
    <source>
        <dbReference type="EMBL" id="MBL0419717.1"/>
    </source>
</evidence>
<proteinExistence type="predicted"/>
<dbReference type="AlphaFoldDB" id="A0A936ZH23"/>
<comment type="caution">
    <text evidence="2">The sequence shown here is derived from an EMBL/GenBank/DDBJ whole genome shotgun (WGS) entry which is preliminary data.</text>
</comment>
<dbReference type="Proteomes" id="UP000613011">
    <property type="component" value="Unassembled WGS sequence"/>
</dbReference>
<keyword evidence="3" id="KW-1185">Reference proteome</keyword>
<dbReference type="EMBL" id="JAEQNA010000001">
    <property type="protein sequence ID" value="MBL0419717.1"/>
    <property type="molecule type" value="Genomic_DNA"/>
</dbReference>
<evidence type="ECO:0000313" key="3">
    <source>
        <dbReference type="Proteomes" id="UP000613011"/>
    </source>
</evidence>
<gene>
    <name evidence="2" type="ORF">JI739_05075</name>
</gene>
<sequence>MSLEGQSIPARWFSLPIGPFSYGAEDGYSLGMLLGGPTCSEADRLEVLRQWFAAVRSTGGRPGRNGATAILEGFGEATRMSLDEAAATYMRATCTDLPASRDDRSSQDRAWHLELRVATLMGHGFGGGDMPEAIARDLVKAVMQTSLARARAAEGRATHDLVAMHQGLVDGLTTHPATLTPTMADVLQQHLQELSGEFLGTAPLQMALQLKIKLHADPPASLQALWDLQWQLLADELSLRHPAADVSDELDKACAELSRQLAIWAGDMDSQVWPRIWLDVAQPLTSNLSDFEEVRRPPNFEAFIHAAVEAAERRGRFGRPCDDWLVESGAELASGLPIGHLRRFEHAANATRGALNPSRQRMVDCLVRGFTGVASGAGRRELSTAPGEQAVVAQTKPSGQTQPGS</sequence>
<dbReference type="RefSeq" id="WP_201682726.1">
    <property type="nucleotide sequence ID" value="NZ_JAEQNA010000001.1"/>
</dbReference>
<protein>
    <submittedName>
        <fullName evidence="2">Uncharacterized protein</fullName>
    </submittedName>
</protein>
<name>A0A936ZH23_9BURK</name>
<organism evidence="2 3">
    <name type="scientific">Ramlibacter aurantiacus</name>
    <dbReference type="NCBI Taxonomy" id="2801330"/>
    <lineage>
        <taxon>Bacteria</taxon>
        <taxon>Pseudomonadati</taxon>
        <taxon>Pseudomonadota</taxon>
        <taxon>Betaproteobacteria</taxon>
        <taxon>Burkholderiales</taxon>
        <taxon>Comamonadaceae</taxon>
        <taxon>Ramlibacter</taxon>
    </lineage>
</organism>
<evidence type="ECO:0000256" key="1">
    <source>
        <dbReference type="SAM" id="MobiDB-lite"/>
    </source>
</evidence>
<accession>A0A936ZH23</accession>